<protein>
    <submittedName>
        <fullName evidence="1">Uncharacterized protein</fullName>
    </submittedName>
</protein>
<gene>
    <name evidence="1" type="ORF">PQO03_21540</name>
</gene>
<dbReference type="EMBL" id="CP117812">
    <property type="protein sequence ID" value="WDE98400.1"/>
    <property type="molecule type" value="Genomic_DNA"/>
</dbReference>
<keyword evidence="2" id="KW-1185">Reference proteome</keyword>
<reference evidence="1 2" key="1">
    <citation type="submission" date="2023-02" db="EMBL/GenBank/DDBJ databases">
        <title>Genome sequence of Lentisphaera profundi SAORIC-696.</title>
        <authorList>
            <person name="Kim e."/>
            <person name="Cho J.-C."/>
            <person name="Choi A."/>
            <person name="Kang I."/>
        </authorList>
    </citation>
    <scope>NUCLEOTIDE SEQUENCE [LARGE SCALE GENOMIC DNA]</scope>
    <source>
        <strain evidence="1 2">SAORIC-696</strain>
    </source>
</reference>
<name>A0ABY7VW06_9BACT</name>
<evidence type="ECO:0000313" key="1">
    <source>
        <dbReference type="EMBL" id="WDE98400.1"/>
    </source>
</evidence>
<dbReference type="Proteomes" id="UP001214250">
    <property type="component" value="Chromosome 2"/>
</dbReference>
<organism evidence="1 2">
    <name type="scientific">Lentisphaera profundi</name>
    <dbReference type="NCBI Taxonomy" id="1658616"/>
    <lineage>
        <taxon>Bacteria</taxon>
        <taxon>Pseudomonadati</taxon>
        <taxon>Lentisphaerota</taxon>
        <taxon>Lentisphaeria</taxon>
        <taxon>Lentisphaerales</taxon>
        <taxon>Lentisphaeraceae</taxon>
        <taxon>Lentisphaera</taxon>
    </lineage>
</organism>
<dbReference type="RefSeq" id="WP_274153274.1">
    <property type="nucleotide sequence ID" value="NZ_CP117812.1"/>
</dbReference>
<accession>A0ABY7VW06</accession>
<proteinExistence type="predicted"/>
<sequence>MIIYEKEMSLSYGKDLICGEIDNRQKGMVRGKLLFTGWQNFLSFEIKGDLCAHEGSCIIFHNPRAQICGRTYPNKLEGKLLDFTLSMEEGLRIVFKSKEFDLVVLELNEIQFQQSPQLWEWRAGEFNNYSEQLKVERLKFEPSLERIKQESRAEQSSSDKVREVMMKRINQMQLLLGRAVDKAIDLNMDKLRRLEQDLQMLIDFESDTLNRNHGKAETPIVSYPFDLRPETLISDEEIEFEGWRLIYSLSACAIYLTRTDHLSWRELYTLVMTKLLDEQYESLSLGHVGIIRRIDVVNLDDNPEDLNLRYYAFFDERICMEEEMGLVLPPIEERPFDRDLQLPKRLESPTG</sequence>
<evidence type="ECO:0000313" key="2">
    <source>
        <dbReference type="Proteomes" id="UP001214250"/>
    </source>
</evidence>